<reference evidence="2" key="1">
    <citation type="submission" date="2020-05" db="EMBL/GenBank/DDBJ databases">
        <authorList>
            <person name="Chiriac C."/>
            <person name="Salcher M."/>
            <person name="Ghai R."/>
            <person name="Kavagutti S V."/>
        </authorList>
    </citation>
    <scope>NUCLEOTIDE SEQUENCE</scope>
</reference>
<dbReference type="EMBL" id="LR796439">
    <property type="protein sequence ID" value="CAB4144643.1"/>
    <property type="molecule type" value="Genomic_DNA"/>
</dbReference>
<name>A0A6J5R057_9CAUD</name>
<evidence type="ECO:0000313" key="2">
    <source>
        <dbReference type="EMBL" id="CAB4190380.1"/>
    </source>
</evidence>
<protein>
    <submittedName>
        <fullName evidence="2">Uncharacterized protein</fullName>
    </submittedName>
</protein>
<dbReference type="EMBL" id="LR797152">
    <property type="protein sequence ID" value="CAB4190380.1"/>
    <property type="molecule type" value="Genomic_DNA"/>
</dbReference>
<evidence type="ECO:0000313" key="1">
    <source>
        <dbReference type="EMBL" id="CAB4144643.1"/>
    </source>
</evidence>
<accession>A0A6J5R057</accession>
<gene>
    <name evidence="2" type="ORF">UFOVP1194_55</name>
    <name evidence="3" type="ORF">UFOVP1641_51</name>
    <name evidence="1" type="ORF">UFOVP466_54</name>
</gene>
<evidence type="ECO:0000313" key="3">
    <source>
        <dbReference type="EMBL" id="CAB4221814.1"/>
    </source>
</evidence>
<proteinExistence type="predicted"/>
<dbReference type="EMBL" id="LR797505">
    <property type="protein sequence ID" value="CAB4221814.1"/>
    <property type="molecule type" value="Genomic_DNA"/>
</dbReference>
<organism evidence="2">
    <name type="scientific">uncultured Caudovirales phage</name>
    <dbReference type="NCBI Taxonomy" id="2100421"/>
    <lineage>
        <taxon>Viruses</taxon>
        <taxon>Duplodnaviria</taxon>
        <taxon>Heunggongvirae</taxon>
        <taxon>Uroviricota</taxon>
        <taxon>Caudoviricetes</taxon>
        <taxon>Peduoviridae</taxon>
        <taxon>Maltschvirus</taxon>
        <taxon>Maltschvirus maltsch</taxon>
    </lineage>
</organism>
<sequence length="135" mass="15203">MIYTQCRHRGSGHGGRHFCRSDKAERDRRWLAVCDGCPVADIPNRAYDPPDVSLAETDRPDVSMFPQTFDTSFPECRHRGVKIEDKEADLCGLKGMVFEVMACNCERVESGRCVATRICGRQTEVACSTCDKREP</sequence>